<evidence type="ECO:0000256" key="5">
    <source>
        <dbReference type="ARBA" id="ARBA00022679"/>
    </source>
</evidence>
<dbReference type="Pfam" id="PF01087">
    <property type="entry name" value="GalP_UDP_transf"/>
    <property type="match status" value="1"/>
</dbReference>
<dbReference type="NCBIfam" id="NF008724">
    <property type="entry name" value="PRK11720.1"/>
    <property type="match status" value="1"/>
</dbReference>
<evidence type="ECO:0000259" key="15">
    <source>
        <dbReference type="Pfam" id="PF01087"/>
    </source>
</evidence>
<comment type="cofactor">
    <cofactor evidence="2">
        <name>Zn(2+)</name>
        <dbReference type="ChEBI" id="CHEBI:29105"/>
    </cofactor>
</comment>
<keyword evidence="18" id="KW-1185">Reference proteome</keyword>
<dbReference type="GeneTree" id="ENSGT00390000016188"/>
<dbReference type="UniPathway" id="UPA00214"/>
<dbReference type="CDD" id="cd00608">
    <property type="entry name" value="GalT"/>
    <property type="match status" value="1"/>
</dbReference>
<evidence type="ECO:0000256" key="4">
    <source>
        <dbReference type="ARBA" id="ARBA00010951"/>
    </source>
</evidence>
<feature type="transmembrane region" description="Helical" evidence="14">
    <location>
        <begin position="391"/>
        <end position="410"/>
    </location>
</feature>
<organism evidence="17 18">
    <name type="scientific">Canis lupus dingo</name>
    <name type="common">dingo</name>
    <dbReference type="NCBI Taxonomy" id="286419"/>
    <lineage>
        <taxon>Eukaryota</taxon>
        <taxon>Metazoa</taxon>
        <taxon>Chordata</taxon>
        <taxon>Craniata</taxon>
        <taxon>Vertebrata</taxon>
        <taxon>Euteleostomi</taxon>
        <taxon>Mammalia</taxon>
        <taxon>Eutheria</taxon>
        <taxon>Laurasiatheria</taxon>
        <taxon>Carnivora</taxon>
        <taxon>Caniformia</taxon>
        <taxon>Canidae</taxon>
        <taxon>Canis</taxon>
    </lineage>
</organism>
<keyword evidence="7 12" id="KW-0479">Metal-binding</keyword>
<accession>A0A8C0KQ00</accession>
<dbReference type="PANTHER" id="PTHR11943:SF1">
    <property type="entry name" value="GALACTOSE-1-PHOSPHATE URIDYLYLTRANSFERASE"/>
    <property type="match status" value="1"/>
</dbReference>
<comment type="similarity">
    <text evidence="4 12">Belongs to the galactose-1-phosphate uridylyltransferase type 1 family.</text>
</comment>
<proteinExistence type="inferred from homology"/>
<keyword evidence="10 12" id="KW-0119">Carbohydrate metabolism</keyword>
<evidence type="ECO:0000256" key="2">
    <source>
        <dbReference type="ARBA" id="ARBA00001947"/>
    </source>
</evidence>
<evidence type="ECO:0000256" key="14">
    <source>
        <dbReference type="SAM" id="Phobius"/>
    </source>
</evidence>
<keyword evidence="8" id="KW-0862">Zinc</keyword>
<evidence type="ECO:0000259" key="16">
    <source>
        <dbReference type="Pfam" id="PF02744"/>
    </source>
</evidence>
<name>A0A8C0KQ00_CANLU</name>
<dbReference type="InterPro" id="IPR001937">
    <property type="entry name" value="GalP_UDPtransf1"/>
</dbReference>
<dbReference type="InterPro" id="IPR019779">
    <property type="entry name" value="GalP_UDPtransf1_His-AS"/>
</dbReference>
<evidence type="ECO:0000256" key="3">
    <source>
        <dbReference type="ARBA" id="ARBA00004947"/>
    </source>
</evidence>
<reference evidence="17" key="2">
    <citation type="submission" date="2025-09" db="UniProtKB">
        <authorList>
            <consortium name="Ensembl"/>
        </authorList>
    </citation>
    <scope>IDENTIFICATION</scope>
</reference>
<keyword evidence="9 12" id="KW-0299">Galactose metabolism</keyword>
<gene>
    <name evidence="17" type="primary">GALT</name>
</gene>
<dbReference type="EC" id="2.7.7.12" evidence="12"/>
<keyword evidence="14" id="KW-0812">Transmembrane</keyword>
<dbReference type="GO" id="GO:0005794">
    <property type="term" value="C:Golgi apparatus"/>
    <property type="evidence" value="ECO:0007669"/>
    <property type="project" value="Ensembl"/>
</dbReference>
<keyword evidence="6 12" id="KW-0548">Nucleotidyltransferase</keyword>
<evidence type="ECO:0000256" key="12">
    <source>
        <dbReference type="RuleBase" id="RU000506"/>
    </source>
</evidence>
<dbReference type="InterPro" id="IPR005849">
    <property type="entry name" value="GalP_Utransf_N"/>
</dbReference>
<dbReference type="FunFam" id="3.30.428.10:FF:000001">
    <property type="entry name" value="Galactose-1-phosphate uridylyltransferase"/>
    <property type="match status" value="1"/>
</dbReference>
<evidence type="ECO:0000256" key="9">
    <source>
        <dbReference type="ARBA" id="ARBA00023144"/>
    </source>
</evidence>
<protein>
    <recommendedName>
        <fullName evidence="12">Galactose-1-phosphate uridylyltransferase</fullName>
        <ecNumber evidence="12">2.7.7.12</ecNumber>
    </recommendedName>
</protein>
<dbReference type="PROSITE" id="PS00117">
    <property type="entry name" value="GAL_P_UDP_TRANSF_I"/>
    <property type="match status" value="1"/>
</dbReference>
<evidence type="ECO:0000256" key="6">
    <source>
        <dbReference type="ARBA" id="ARBA00022695"/>
    </source>
</evidence>
<keyword evidence="14" id="KW-0472">Membrane</keyword>
<dbReference type="InterPro" id="IPR005850">
    <property type="entry name" value="GalP_Utransf_C"/>
</dbReference>
<dbReference type="Ensembl" id="ENSCAFT00020023386.1">
    <property type="protein sequence ID" value="ENSCAFP00020020202.1"/>
    <property type="gene ID" value="ENSCAFG00020016025.1"/>
</dbReference>
<reference evidence="17" key="1">
    <citation type="submission" date="2025-08" db="UniProtKB">
        <authorList>
            <consortium name="Ensembl"/>
        </authorList>
    </citation>
    <scope>IDENTIFICATION</scope>
</reference>
<evidence type="ECO:0000313" key="17">
    <source>
        <dbReference type="Ensembl" id="ENSCAFP00020020202.1"/>
    </source>
</evidence>
<dbReference type="GO" id="GO:0008270">
    <property type="term" value="F:zinc ion binding"/>
    <property type="evidence" value="ECO:0007669"/>
    <property type="project" value="Ensembl"/>
</dbReference>
<dbReference type="GO" id="GO:0006011">
    <property type="term" value="P:UDP-alpha-D-glucose metabolic process"/>
    <property type="evidence" value="ECO:0007669"/>
    <property type="project" value="Ensembl"/>
</dbReference>
<comment type="function">
    <text evidence="11">Plays an important role in galactose metabolism.</text>
</comment>
<dbReference type="Pfam" id="PF02744">
    <property type="entry name" value="GalP_UDP_tr_C"/>
    <property type="match status" value="1"/>
</dbReference>
<dbReference type="GO" id="GO:0008108">
    <property type="term" value="F:UDP-glucose:hexose-1-phosphate uridylyltransferase activity"/>
    <property type="evidence" value="ECO:0007669"/>
    <property type="project" value="UniProtKB-EC"/>
</dbReference>
<keyword evidence="5 12" id="KW-0808">Transferase</keyword>
<evidence type="ECO:0000256" key="10">
    <source>
        <dbReference type="ARBA" id="ARBA00023277"/>
    </source>
</evidence>
<evidence type="ECO:0000256" key="7">
    <source>
        <dbReference type="ARBA" id="ARBA00022723"/>
    </source>
</evidence>
<dbReference type="Proteomes" id="UP000694391">
    <property type="component" value="Unplaced"/>
</dbReference>
<dbReference type="PANTHER" id="PTHR11943">
    <property type="entry name" value="GALACTOSE-1-PHOSPHATE URIDYLYLTRANSFERASE"/>
    <property type="match status" value="1"/>
</dbReference>
<evidence type="ECO:0000256" key="11">
    <source>
        <dbReference type="ARBA" id="ARBA00056769"/>
    </source>
</evidence>
<evidence type="ECO:0000256" key="8">
    <source>
        <dbReference type="ARBA" id="ARBA00022833"/>
    </source>
</evidence>
<keyword evidence="14" id="KW-1133">Transmembrane helix</keyword>
<feature type="compositionally biased region" description="Polar residues" evidence="13">
    <location>
        <begin position="1"/>
        <end position="25"/>
    </location>
</feature>
<evidence type="ECO:0000313" key="18">
    <source>
        <dbReference type="Proteomes" id="UP000694391"/>
    </source>
</evidence>
<feature type="domain" description="Galactose-1-phosphate uridyl transferase C-terminal" evidence="16">
    <location>
        <begin position="203"/>
        <end position="354"/>
    </location>
</feature>
<feature type="region of interest" description="Disordered" evidence="13">
    <location>
        <begin position="1"/>
        <end position="27"/>
    </location>
</feature>
<feature type="domain" description="Galactose-1-phosphate uridyl transferase N-terminal" evidence="15">
    <location>
        <begin position="24"/>
        <end position="196"/>
    </location>
</feature>
<dbReference type="FunFam" id="3.30.428.10:FF:000002">
    <property type="entry name" value="Galactose-1-phosphate uridylyltransferase"/>
    <property type="match status" value="1"/>
</dbReference>
<comment type="catalytic activity">
    <reaction evidence="1 12">
        <text>alpha-D-galactose 1-phosphate + UDP-alpha-D-glucose = alpha-D-glucose 1-phosphate + UDP-alpha-D-galactose</text>
        <dbReference type="Rhea" id="RHEA:13989"/>
        <dbReference type="ChEBI" id="CHEBI:58336"/>
        <dbReference type="ChEBI" id="CHEBI:58601"/>
        <dbReference type="ChEBI" id="CHEBI:58885"/>
        <dbReference type="ChEBI" id="CHEBI:66914"/>
        <dbReference type="EC" id="2.7.7.12"/>
    </reaction>
</comment>
<evidence type="ECO:0000256" key="1">
    <source>
        <dbReference type="ARBA" id="ARBA00001107"/>
    </source>
</evidence>
<dbReference type="SUPFAM" id="SSF54197">
    <property type="entry name" value="HIT-like"/>
    <property type="match status" value="2"/>
</dbReference>
<evidence type="ECO:0000256" key="13">
    <source>
        <dbReference type="SAM" id="MobiDB-lite"/>
    </source>
</evidence>
<dbReference type="GO" id="GO:0033499">
    <property type="term" value="P:galactose catabolic process via UDP-galactose, Leloir pathway"/>
    <property type="evidence" value="ECO:0007669"/>
    <property type="project" value="TreeGrafter"/>
</dbReference>
<sequence length="454" mass="51866">MSRSGSPPDQRQQASEADATATTFRASEHQHIRYNPLQDEWVLVSAHRMKRPWQGQVEPPLLMTVPRHDPHNPLCPGATRANGEVNPYYDGTFLFDNDFPALQPDAPNPGPSDHPLFQAEAARGVCKVMCFHPWSDVTLPLMSVPEIRTVVDAWASVTEELGARYPWVQIFENKGAMMGCSNPHPHCQVWASSFLPDIAQREERSQRAYQSQHGEPLLMEYGRQELLRKERLVLTSEHWLVLVPFWAVWPFQTLLLPRRHVRRLPELTPAERDDLASIMKKLLTKYDNLFETSFPYSMGWHGAPTGSEAEANWDHWQLHAHYYPPLLRSATVRKFMVGYEMLAQAQRDLTPEQVRFQSTLGPWVLLLFPIFPRELNNHDPENRYNLGAAQQYPLVTLAVFITSLLVLLAFPPVFPRYSLLLFDSYHSIPPFWAASSSLIAPCSLPGCRETKDAS</sequence>
<dbReference type="NCBIfam" id="TIGR00209">
    <property type="entry name" value="galT_1"/>
    <property type="match status" value="1"/>
</dbReference>
<dbReference type="AlphaFoldDB" id="A0A8C0KQ00"/>
<dbReference type="Gene3D" id="3.30.428.10">
    <property type="entry name" value="HIT-like"/>
    <property type="match status" value="2"/>
</dbReference>
<comment type="pathway">
    <text evidence="3 12">Carbohydrate metabolism; galactose metabolism.</text>
</comment>
<dbReference type="InterPro" id="IPR036265">
    <property type="entry name" value="HIT-like_sf"/>
</dbReference>